<evidence type="ECO:0000256" key="6">
    <source>
        <dbReference type="ARBA" id="ARBA00023054"/>
    </source>
</evidence>
<gene>
    <name evidence="12" type="primary">zapA</name>
    <name evidence="12" type="ORF">JMA39_14845</name>
</gene>
<dbReference type="InterPro" id="IPR036192">
    <property type="entry name" value="Cell_div_ZapA-like_sf"/>
</dbReference>
<evidence type="ECO:0000256" key="4">
    <source>
        <dbReference type="ARBA" id="ARBA00022490"/>
    </source>
</evidence>
<evidence type="ECO:0000256" key="3">
    <source>
        <dbReference type="ARBA" id="ARBA00015195"/>
    </source>
</evidence>
<keyword evidence="8" id="KW-0131">Cell cycle</keyword>
<evidence type="ECO:0000256" key="5">
    <source>
        <dbReference type="ARBA" id="ARBA00022618"/>
    </source>
</evidence>
<comment type="caution">
    <text evidence="12">The sequence shown here is derived from an EMBL/GenBank/DDBJ whole genome shotgun (WGS) entry which is preliminary data.</text>
</comment>
<evidence type="ECO:0000256" key="7">
    <source>
        <dbReference type="ARBA" id="ARBA00023210"/>
    </source>
</evidence>
<evidence type="ECO:0000313" key="12">
    <source>
        <dbReference type="EMBL" id="MBL4914383.1"/>
    </source>
</evidence>
<keyword evidence="13" id="KW-1185">Reference proteome</keyword>
<evidence type="ECO:0000256" key="2">
    <source>
        <dbReference type="ARBA" id="ARBA00010074"/>
    </source>
</evidence>
<dbReference type="Gene3D" id="3.30.160.880">
    <property type="entry name" value="Cell division protein ZapA protomer, N-terminal domain"/>
    <property type="match status" value="1"/>
</dbReference>
<dbReference type="SUPFAM" id="SSF102829">
    <property type="entry name" value="Cell division protein ZapA-like"/>
    <property type="match status" value="1"/>
</dbReference>
<organism evidence="12 13">
    <name type="scientific">Shewanella schlegeliana</name>
    <dbReference type="NCBI Taxonomy" id="190308"/>
    <lineage>
        <taxon>Bacteria</taxon>
        <taxon>Pseudomonadati</taxon>
        <taxon>Pseudomonadota</taxon>
        <taxon>Gammaproteobacteria</taxon>
        <taxon>Alteromonadales</taxon>
        <taxon>Shewanellaceae</taxon>
        <taxon>Shewanella</taxon>
    </lineage>
</organism>
<dbReference type="EMBL" id="JAESVD010000008">
    <property type="protein sequence ID" value="MBL4914383.1"/>
    <property type="molecule type" value="Genomic_DNA"/>
</dbReference>
<comment type="subcellular location">
    <subcellularLocation>
        <location evidence="1">Cytoplasm</location>
    </subcellularLocation>
</comment>
<evidence type="ECO:0000256" key="10">
    <source>
        <dbReference type="ARBA" id="ARBA00026068"/>
    </source>
</evidence>
<evidence type="ECO:0000313" key="13">
    <source>
        <dbReference type="Proteomes" id="UP000604898"/>
    </source>
</evidence>
<evidence type="ECO:0000256" key="11">
    <source>
        <dbReference type="ARBA" id="ARBA00033158"/>
    </source>
</evidence>
<comment type="similarity">
    <text evidence="2">Belongs to the ZapA family. Type 1 subfamily.</text>
</comment>
<evidence type="ECO:0000256" key="8">
    <source>
        <dbReference type="ARBA" id="ARBA00023306"/>
    </source>
</evidence>
<dbReference type="Gene3D" id="1.20.5.50">
    <property type="match status" value="1"/>
</dbReference>
<dbReference type="Pfam" id="PF05164">
    <property type="entry name" value="ZapA"/>
    <property type="match status" value="1"/>
</dbReference>
<proteinExistence type="inferred from homology"/>
<evidence type="ECO:0000256" key="1">
    <source>
        <dbReference type="ARBA" id="ARBA00004496"/>
    </source>
</evidence>
<keyword evidence="7" id="KW-0717">Septation</keyword>
<keyword evidence="5 12" id="KW-0132">Cell division</keyword>
<dbReference type="RefSeq" id="WP_202722633.1">
    <property type="nucleotide sequence ID" value="NZ_BPEX01000015.1"/>
</dbReference>
<name>A0ABS1T0R8_9GAMM</name>
<comment type="function">
    <text evidence="9">Activator of cell division through the inhibition of FtsZ GTPase activity, therefore promoting FtsZ assembly into bundles of protofilaments necessary for the formation of the division Z ring. It is recruited early at mid-cell but it is not essential for cell division.</text>
</comment>
<keyword evidence="6" id="KW-0175">Coiled coil</keyword>
<dbReference type="InterPro" id="IPR042233">
    <property type="entry name" value="Cell_div_ZapA_N"/>
</dbReference>
<dbReference type="Proteomes" id="UP000604898">
    <property type="component" value="Unassembled WGS sequence"/>
</dbReference>
<reference evidence="12 13" key="1">
    <citation type="submission" date="2021-01" db="EMBL/GenBank/DDBJ databases">
        <title>Genome sequence of Shewanella schlegeliana JCM 11561.</title>
        <authorList>
            <person name="Zhang H."/>
            <person name="Li C."/>
        </authorList>
    </citation>
    <scope>NUCLEOTIDE SEQUENCE [LARGE SCALE GENOMIC DNA]</scope>
    <source>
        <strain evidence="12 13">JCM 11561</strain>
    </source>
</reference>
<accession>A0ABS1T0R8</accession>
<dbReference type="PANTHER" id="PTHR34981">
    <property type="entry name" value="CELL DIVISION PROTEIN ZAPA"/>
    <property type="match status" value="1"/>
</dbReference>
<dbReference type="InterPro" id="IPR007838">
    <property type="entry name" value="Cell_div_ZapA-like"/>
</dbReference>
<keyword evidence="4" id="KW-0963">Cytoplasm</keyword>
<sequence length="106" mass="11849">MSSKAIDITLLGRTYSIACPQGQEAALRHVASNLEKQLSSLKTRTNNISREEIAIMAALNIGYELLEEQQKNQDYIRQMDTKIGLLQSTLEDALVERATKPDENSL</sequence>
<dbReference type="PANTHER" id="PTHR34981:SF1">
    <property type="entry name" value="CELL DIVISION PROTEIN ZAPA"/>
    <property type="match status" value="1"/>
</dbReference>
<comment type="subunit">
    <text evidence="10">Homodimer. Interacts with FtsZ.</text>
</comment>
<evidence type="ECO:0000256" key="9">
    <source>
        <dbReference type="ARBA" id="ARBA00024910"/>
    </source>
</evidence>
<protein>
    <recommendedName>
        <fullName evidence="3">Cell division protein ZapA</fullName>
    </recommendedName>
    <alternativeName>
        <fullName evidence="11">Z ring-associated protein ZapA</fullName>
    </alternativeName>
</protein>
<dbReference type="GO" id="GO:0051301">
    <property type="term" value="P:cell division"/>
    <property type="evidence" value="ECO:0007669"/>
    <property type="project" value="UniProtKB-KW"/>
</dbReference>